<organism evidence="2 3">
    <name type="scientific">Orchesella dallaii</name>
    <dbReference type="NCBI Taxonomy" id="48710"/>
    <lineage>
        <taxon>Eukaryota</taxon>
        <taxon>Metazoa</taxon>
        <taxon>Ecdysozoa</taxon>
        <taxon>Arthropoda</taxon>
        <taxon>Hexapoda</taxon>
        <taxon>Collembola</taxon>
        <taxon>Entomobryomorpha</taxon>
        <taxon>Entomobryoidea</taxon>
        <taxon>Orchesellidae</taxon>
        <taxon>Orchesellinae</taxon>
        <taxon>Orchesella</taxon>
    </lineage>
</organism>
<gene>
    <name evidence="2" type="ORF">ODALV1_LOCUS6066</name>
</gene>
<proteinExistence type="predicted"/>
<evidence type="ECO:0008006" key="4">
    <source>
        <dbReference type="Google" id="ProtNLM"/>
    </source>
</evidence>
<feature type="transmembrane region" description="Helical" evidence="1">
    <location>
        <begin position="206"/>
        <end position="236"/>
    </location>
</feature>
<evidence type="ECO:0000256" key="1">
    <source>
        <dbReference type="SAM" id="Phobius"/>
    </source>
</evidence>
<keyword evidence="1" id="KW-1133">Transmembrane helix</keyword>
<comment type="caution">
    <text evidence="2">The sequence shown here is derived from an EMBL/GenBank/DDBJ whole genome shotgun (WGS) entry which is preliminary data.</text>
</comment>
<dbReference type="EMBL" id="CAXLJM020000019">
    <property type="protein sequence ID" value="CAL8085296.1"/>
    <property type="molecule type" value="Genomic_DNA"/>
</dbReference>
<keyword evidence="3" id="KW-1185">Reference proteome</keyword>
<dbReference type="Proteomes" id="UP001642540">
    <property type="component" value="Unassembled WGS sequence"/>
</dbReference>
<accession>A0ABP1Q0X8</accession>
<sequence>MEEFEELDFMLNKFLLNIMKITSEVTGTLGFCPIVVDTIHGKFTVNTWRWARTVHNFLWLLCYATIVLPTHLYEVYTSGNAFHTFSSNSSVIYLLLATILCYIAVLFLGICAVVPQGLCQLLNGLYKFMETFTKNYTNTYDWKKERRKMRQLEFWIAASSISIAFPTILLVLHCYTQPTASAYPAYRVWTSSQFIKIPLCFLSSTWFAISGMCFVAVGNIFMVNAIFYFLYVFPIIRDELRRGRKRYKTLDILREPYQLVVNYRAFQILTGIVNTEICTILIPIQALIIAAILVSNVSLAFQWELFTITTKIFLTAMSVVLLVGWSIILWMAGQQFGESKKTVGSWKLGNFENAFDEKYMKRVKLACQPICIGDGKRFLLKPTKVLLFVNSVNRNTFKAFAMYRKTFGS</sequence>
<feature type="transmembrane region" description="Helical" evidence="1">
    <location>
        <begin position="152"/>
        <end position="172"/>
    </location>
</feature>
<evidence type="ECO:0000313" key="3">
    <source>
        <dbReference type="Proteomes" id="UP001642540"/>
    </source>
</evidence>
<name>A0ABP1Q0X8_9HEXA</name>
<keyword evidence="1" id="KW-0812">Transmembrane</keyword>
<feature type="transmembrane region" description="Helical" evidence="1">
    <location>
        <begin position="312"/>
        <end position="332"/>
    </location>
</feature>
<evidence type="ECO:0000313" key="2">
    <source>
        <dbReference type="EMBL" id="CAL8085296.1"/>
    </source>
</evidence>
<keyword evidence="1" id="KW-0472">Membrane</keyword>
<feature type="transmembrane region" description="Helical" evidence="1">
    <location>
        <begin position="277"/>
        <end position="300"/>
    </location>
</feature>
<feature type="transmembrane region" description="Helical" evidence="1">
    <location>
        <begin position="57"/>
        <end position="76"/>
    </location>
</feature>
<reference evidence="2 3" key="1">
    <citation type="submission" date="2024-08" db="EMBL/GenBank/DDBJ databases">
        <authorList>
            <person name="Cucini C."/>
            <person name="Frati F."/>
        </authorList>
    </citation>
    <scope>NUCLEOTIDE SEQUENCE [LARGE SCALE GENOMIC DNA]</scope>
</reference>
<protein>
    <recommendedName>
        <fullName evidence="4">Odorant receptor</fullName>
    </recommendedName>
</protein>
<feature type="transmembrane region" description="Helical" evidence="1">
    <location>
        <begin position="91"/>
        <end position="114"/>
    </location>
</feature>